<dbReference type="EMBL" id="CP165628">
    <property type="protein sequence ID" value="XDU73298.1"/>
    <property type="molecule type" value="Genomic_DNA"/>
</dbReference>
<sequence>MNKEHFLTILSYKGITLKFLNIIKHDDELSAVLLIHLMFEKIIEVWVESITNNPRFFAGTPMTFAAKLQVAQNFQMPGHILNTLITLNKIRDTFGNEGSKENISNEEMIELGKISITVKAHSLFRKLPTCSVITNEGKKIYKDSANNIKLSILFTMLYQEIIINVRESD</sequence>
<accession>A0AB39VUY2</accession>
<dbReference type="AlphaFoldDB" id="A0AB39VUY2"/>
<evidence type="ECO:0000313" key="1">
    <source>
        <dbReference type="EMBL" id="XDU73298.1"/>
    </source>
</evidence>
<proteinExistence type="predicted"/>
<reference evidence="1" key="1">
    <citation type="submission" date="2024-07" db="EMBL/GenBank/DDBJ databases">
        <authorList>
            <person name="Biller S.J."/>
        </authorList>
    </citation>
    <scope>NUCLEOTIDE SEQUENCE</scope>
    <source>
        <strain evidence="1">WC2420</strain>
    </source>
</reference>
<dbReference type="RefSeq" id="WP_369789780.1">
    <property type="nucleotide sequence ID" value="NZ_CP165628.1"/>
</dbReference>
<name>A0AB39VUY2_9GAMM</name>
<gene>
    <name evidence="1" type="ORF">AB3G37_04075</name>
</gene>
<protein>
    <submittedName>
        <fullName evidence="1">Uncharacterized protein</fullName>
    </submittedName>
</protein>
<organism evidence="1">
    <name type="scientific">Rouxiella sp. WC2420</name>
    <dbReference type="NCBI Taxonomy" id="3234145"/>
    <lineage>
        <taxon>Bacteria</taxon>
        <taxon>Pseudomonadati</taxon>
        <taxon>Pseudomonadota</taxon>
        <taxon>Gammaproteobacteria</taxon>
        <taxon>Enterobacterales</taxon>
        <taxon>Yersiniaceae</taxon>
        <taxon>Rouxiella</taxon>
    </lineage>
</organism>